<accession>A0A927HI77</accession>
<dbReference type="RefSeq" id="WP_191077005.1">
    <property type="nucleotide sequence ID" value="NZ_JACTAG010000003.1"/>
</dbReference>
<dbReference type="Proteomes" id="UP000635142">
    <property type="component" value="Unassembled WGS sequence"/>
</dbReference>
<dbReference type="AlphaFoldDB" id="A0A927HI77"/>
<organism evidence="1 2">
    <name type="scientific">Sulfitobacter aestuariivivens</name>
    <dbReference type="NCBI Taxonomy" id="2766981"/>
    <lineage>
        <taxon>Bacteria</taxon>
        <taxon>Pseudomonadati</taxon>
        <taxon>Pseudomonadota</taxon>
        <taxon>Alphaproteobacteria</taxon>
        <taxon>Rhodobacterales</taxon>
        <taxon>Roseobacteraceae</taxon>
        <taxon>Sulfitobacter</taxon>
    </lineage>
</organism>
<reference evidence="1" key="1">
    <citation type="submission" date="2020-08" db="EMBL/GenBank/DDBJ databases">
        <title>Sulfitobacter aestuariivivens sp. nov., isolated from a tidal flat.</title>
        <authorList>
            <person name="Park S."/>
            <person name="Yoon J.-H."/>
        </authorList>
    </citation>
    <scope>NUCLEOTIDE SEQUENCE</scope>
    <source>
        <strain evidence="1">TSTF-M16</strain>
    </source>
</reference>
<gene>
    <name evidence="1" type="ORF">H9Q16_18740</name>
</gene>
<evidence type="ECO:0000313" key="2">
    <source>
        <dbReference type="Proteomes" id="UP000635142"/>
    </source>
</evidence>
<keyword evidence="2" id="KW-1185">Reference proteome</keyword>
<sequence>MAKIFALKCNLTRTRSRGGHEFFDIGFPMSAPFSPVGSILVVMKSSFLEKNRQSFQWGSIPDNGGVKYGFLSHLPSKSYKDYRLGYDDFLEVLRSFVSLDREEQLRVLRKQPSEHFCRLLQHKVHKQVIDGMLANPAEAARRVEFCLNSGFEVAEGDIVRVFVPNTYNAILNRDNMVLSKEKLVHYNPRYTVIQAMMASFDIRNWSV</sequence>
<dbReference type="EMBL" id="JACTAG010000003">
    <property type="protein sequence ID" value="MBD3665980.1"/>
    <property type="molecule type" value="Genomic_DNA"/>
</dbReference>
<name>A0A927HI77_9RHOB</name>
<proteinExistence type="predicted"/>
<protein>
    <submittedName>
        <fullName evidence="1">Uncharacterized protein</fullName>
    </submittedName>
</protein>
<evidence type="ECO:0000313" key="1">
    <source>
        <dbReference type="EMBL" id="MBD3665980.1"/>
    </source>
</evidence>
<comment type="caution">
    <text evidence="1">The sequence shown here is derived from an EMBL/GenBank/DDBJ whole genome shotgun (WGS) entry which is preliminary data.</text>
</comment>